<evidence type="ECO:0000256" key="1">
    <source>
        <dbReference type="SAM" id="Phobius"/>
    </source>
</evidence>
<feature type="transmembrane region" description="Helical" evidence="1">
    <location>
        <begin position="181"/>
        <end position="199"/>
    </location>
</feature>
<dbReference type="Proteomes" id="UP000464507">
    <property type="component" value="Chromosome"/>
</dbReference>
<feature type="transmembrane region" description="Helical" evidence="1">
    <location>
        <begin position="38"/>
        <end position="60"/>
    </location>
</feature>
<protein>
    <submittedName>
        <fullName evidence="2">Uncharacterized protein</fullName>
    </submittedName>
</protein>
<keyword evidence="1" id="KW-1133">Transmembrane helix</keyword>
<dbReference type="KEGG" id="mant:BHD05_08240"/>
<keyword evidence="3" id="KW-1185">Reference proteome</keyword>
<feature type="transmembrane region" description="Helical" evidence="1">
    <location>
        <begin position="81"/>
        <end position="103"/>
    </location>
</feature>
<evidence type="ECO:0000313" key="3">
    <source>
        <dbReference type="Proteomes" id="UP000464507"/>
    </source>
</evidence>
<feature type="transmembrane region" description="Helical" evidence="1">
    <location>
        <begin position="5"/>
        <end position="26"/>
    </location>
</feature>
<feature type="transmembrane region" description="Helical" evidence="1">
    <location>
        <begin position="277"/>
        <end position="296"/>
    </location>
</feature>
<dbReference type="EMBL" id="CP017146">
    <property type="protein sequence ID" value="QHO69630.1"/>
    <property type="molecule type" value="Genomic_DNA"/>
</dbReference>
<dbReference type="RefSeq" id="WP_161886007.1">
    <property type="nucleotide sequence ID" value="NZ_CP017146.1"/>
</dbReference>
<organism evidence="2 3">
    <name type="scientific">Marisediminicola antarctica</name>
    <dbReference type="NCBI Taxonomy" id="674079"/>
    <lineage>
        <taxon>Bacteria</taxon>
        <taxon>Bacillati</taxon>
        <taxon>Actinomycetota</taxon>
        <taxon>Actinomycetes</taxon>
        <taxon>Micrococcales</taxon>
        <taxon>Microbacteriaceae</taxon>
        <taxon>Marisediminicola</taxon>
    </lineage>
</organism>
<proteinExistence type="predicted"/>
<accession>A0A7L5AGH7</accession>
<keyword evidence="1" id="KW-0812">Transmembrane</keyword>
<keyword evidence="1" id="KW-0472">Membrane</keyword>
<name>A0A7L5AGH7_9MICO</name>
<feature type="transmembrane region" description="Helical" evidence="1">
    <location>
        <begin position="220"/>
        <end position="246"/>
    </location>
</feature>
<reference evidence="2 3" key="1">
    <citation type="submission" date="2016-09" db="EMBL/GenBank/DDBJ databases">
        <title>Complete genome sequence of microbes from the polar regions.</title>
        <authorList>
            <person name="Liao L."/>
            <person name="Chen B."/>
        </authorList>
    </citation>
    <scope>NUCLEOTIDE SEQUENCE [LARGE SCALE GENOMIC DNA]</scope>
    <source>
        <strain evidence="2 3">ZS314</strain>
    </source>
</reference>
<feature type="transmembrane region" description="Helical" evidence="1">
    <location>
        <begin position="123"/>
        <end position="146"/>
    </location>
</feature>
<evidence type="ECO:0000313" key="2">
    <source>
        <dbReference type="EMBL" id="QHO69630.1"/>
    </source>
</evidence>
<sequence length="306" mass="32141">MSFLLVWLVFRSMILGVLAGAAWWLIRGRTNRLQWGPVASLTAVGVGVALLADVLVRLMVGGTSALRLPRPDELARWLVDARFVLPLLLGIGAVIILAFPLPTHAPRGSASLARRTPFSFGQGWWFIGATIIVGAILLVTVAAGMASQEDEQGFWRILVVDTGVGGGSTTIYGWYYSRPALALVAVLAALTLGALWLIARPAVAVDQVNDVQLRGLRTRNILAVASGALLMHLGGIFASLAGTAFFNGGVATGNGGWVVFGTPIAALEPALSLAGDAVTALGYAFWVGVLLTAIPARRTVRALIRA</sequence>
<dbReference type="OrthoDB" id="5117223at2"/>
<dbReference type="AlphaFoldDB" id="A0A7L5AGH7"/>
<gene>
    <name evidence="2" type="ORF">BHD05_08240</name>
</gene>